<dbReference type="GO" id="GO:0030246">
    <property type="term" value="F:carbohydrate binding"/>
    <property type="evidence" value="ECO:0007669"/>
    <property type="project" value="InterPro"/>
</dbReference>
<feature type="chain" id="PRO_5042252831" description="Carbohydrate-binding domain-containing protein" evidence="1">
    <location>
        <begin position="24"/>
        <end position="671"/>
    </location>
</feature>
<dbReference type="PANTHER" id="PTHR12631:SF10">
    <property type="entry name" value="BETA-XYLOSIDASE-LIKE PROTEIN-RELATED"/>
    <property type="match status" value="1"/>
</dbReference>
<reference evidence="3" key="1">
    <citation type="submission" date="2023-07" db="EMBL/GenBank/DDBJ databases">
        <title>Genomic Encyclopedia of Type Strains, Phase IV (KMG-IV): sequencing the most valuable type-strain genomes for metagenomic binning, comparative biology and taxonomic classification.</title>
        <authorList>
            <person name="Goeker M."/>
        </authorList>
    </citation>
    <scope>NUCLEOTIDE SEQUENCE</scope>
    <source>
        <strain evidence="3">DSM 24202</strain>
    </source>
</reference>
<dbReference type="SUPFAM" id="SSF51445">
    <property type="entry name" value="(Trans)glycosidases"/>
    <property type="match status" value="1"/>
</dbReference>
<name>A0AAE3VD30_9BACT</name>
<dbReference type="InterPro" id="IPR051923">
    <property type="entry name" value="Glycosyl_Hydrolase_39"/>
</dbReference>
<dbReference type="RefSeq" id="WP_307259613.1">
    <property type="nucleotide sequence ID" value="NZ_JAUSVL010000001.1"/>
</dbReference>
<feature type="domain" description="Carbohydrate-binding" evidence="2">
    <location>
        <begin position="510"/>
        <end position="665"/>
    </location>
</feature>
<keyword evidence="1" id="KW-0732">Signal</keyword>
<dbReference type="EMBL" id="JAUSVL010000001">
    <property type="protein sequence ID" value="MDQ0288292.1"/>
    <property type="molecule type" value="Genomic_DNA"/>
</dbReference>
<dbReference type="Gene3D" id="2.60.40.1190">
    <property type="match status" value="1"/>
</dbReference>
<comment type="caution">
    <text evidence="3">The sequence shown here is derived from an EMBL/GenBank/DDBJ whole genome shotgun (WGS) entry which is preliminary data.</text>
</comment>
<evidence type="ECO:0000313" key="3">
    <source>
        <dbReference type="EMBL" id="MDQ0288292.1"/>
    </source>
</evidence>
<dbReference type="SUPFAM" id="SSF49344">
    <property type="entry name" value="CBD9-like"/>
    <property type="match status" value="1"/>
</dbReference>
<feature type="signal peptide" evidence="1">
    <location>
        <begin position="1"/>
        <end position="23"/>
    </location>
</feature>
<sequence length="671" mass="75137">MSRHLAFLVVSIVAVIATLTANAQTDPYEKFGLPNFIIGAQTHFIQGKGSIPNNLDLLQEAGIMALRDECTWGIVEGEKDKLVVPSIYDQYINGARDRGILPLIILNYANRFYDGGSYPRSDEAVEGYARYCETMVSHGKGRVQLYQIWNEWDGGCGMNRDKFGRGDVDSYMKVIRTVYPRIKKIDPNAAVISNSVCTGDEFFEETLKQGLANYCDILCLHTYVYGRADSKPEQAWLERMHNIREMIKSYNNGQEKPLVITEMGWPTHIGARGSSYETSAQNLARVYLLAKTIPYIKGIWWYDFQDDGWAYNYNENNFGLVRPDLTPKPSFNVLRDISTLIKDGQFVEQVDAGREDLWILRFKLGQDDVLAAWTTSSEEEVQLVLRSDAAKPTSLAVRRAGEIARRGTWGHRPWATAERRVDRSAKPDPQLYSCTLSQMPTIISGDLSQVRIDSCTPRPYPENARPLRSILRIPHRSAIAAPMGQPAMPVHFAQINNYDRLGDTPYGGPDDLDTSFTVNYDRDQLQLTITVKDDVLLNSDNAENAWGQDGIQLGLQILDDNQQNIPRRTELDVALTPRGPEVFLRESQTGRTPGVISEVRCTIAESATTRVYTLIIPAQVLGTKAFEPGATLAASILVNDNDGNGRKGFMTWGKGIGRSKDPSGYNLIIMQ</sequence>
<dbReference type="GO" id="GO:0016052">
    <property type="term" value="P:carbohydrate catabolic process"/>
    <property type="evidence" value="ECO:0007669"/>
    <property type="project" value="InterPro"/>
</dbReference>
<dbReference type="Pfam" id="PF06452">
    <property type="entry name" value="CBM9_1"/>
    <property type="match status" value="1"/>
</dbReference>
<protein>
    <recommendedName>
        <fullName evidence="2">Carbohydrate-binding domain-containing protein</fullName>
    </recommendedName>
</protein>
<dbReference type="AlphaFoldDB" id="A0AAE3VD30"/>
<evidence type="ECO:0000259" key="2">
    <source>
        <dbReference type="Pfam" id="PF06452"/>
    </source>
</evidence>
<accession>A0AAE3VD30</accession>
<gene>
    <name evidence="3" type="ORF">J3R75_000399</name>
</gene>
<proteinExistence type="predicted"/>
<evidence type="ECO:0000313" key="4">
    <source>
        <dbReference type="Proteomes" id="UP001238163"/>
    </source>
</evidence>
<dbReference type="Proteomes" id="UP001238163">
    <property type="component" value="Unassembled WGS sequence"/>
</dbReference>
<dbReference type="PANTHER" id="PTHR12631">
    <property type="entry name" value="ALPHA-L-IDURONIDASE"/>
    <property type="match status" value="1"/>
</dbReference>
<dbReference type="Gene3D" id="3.20.20.80">
    <property type="entry name" value="Glycosidases"/>
    <property type="match status" value="1"/>
</dbReference>
<evidence type="ECO:0000256" key="1">
    <source>
        <dbReference type="SAM" id="SignalP"/>
    </source>
</evidence>
<dbReference type="InterPro" id="IPR017853">
    <property type="entry name" value="GH"/>
</dbReference>
<organism evidence="3 4">
    <name type="scientific">Oligosphaera ethanolica</name>
    <dbReference type="NCBI Taxonomy" id="760260"/>
    <lineage>
        <taxon>Bacteria</taxon>
        <taxon>Pseudomonadati</taxon>
        <taxon>Lentisphaerota</taxon>
        <taxon>Oligosphaeria</taxon>
        <taxon>Oligosphaerales</taxon>
        <taxon>Oligosphaeraceae</taxon>
        <taxon>Oligosphaera</taxon>
    </lineage>
</organism>
<keyword evidence="4" id="KW-1185">Reference proteome</keyword>
<dbReference type="InterPro" id="IPR010502">
    <property type="entry name" value="Carb-bd_dom_fam9"/>
</dbReference>
<dbReference type="GO" id="GO:0004553">
    <property type="term" value="F:hydrolase activity, hydrolyzing O-glycosyl compounds"/>
    <property type="evidence" value="ECO:0007669"/>
    <property type="project" value="InterPro"/>
</dbReference>